<keyword evidence="5" id="KW-0479">Metal-binding</keyword>
<dbReference type="SUPFAM" id="SSF81301">
    <property type="entry name" value="Nucleotidyltransferase"/>
    <property type="match status" value="1"/>
</dbReference>
<keyword evidence="8" id="KW-0694">RNA-binding</keyword>
<evidence type="ECO:0000313" key="11">
    <source>
        <dbReference type="EMBL" id="SLN24809.1"/>
    </source>
</evidence>
<sequence length="384" mass="40771">MRRVTGEWIEAPEAQAVMAVLADAGHEAYFVGGCVRNALLGAPVGDLDVTTRARPQETTALFEGQGFRVVPTGIDHGTVTVIAGGIPFEITTYRRDVETDGRRAVVAFADRIEEDAQRRDFTMNALYADASGHVSDPLGDGLADLDARRVRFIDDPAQRIREDYLRILRFFRFHAWYGDPEQGIDAEGLAACAENSAGIETLSAERIGAEMKKLLSAPDPAPSVASMQQAGVLAAVLPGADARGLPLLVAFEAEHGFPADPMRRLAVLGGEDVAARLRLSRQEARQLAQMREAIGSGEAPGALGYRLGAETARNVLLLRAALFEVPAAAADLDAVGAGAGAAFPVAAADLMPAYSGPALGARLKELEARWIASGFTLTRDELLA</sequence>
<keyword evidence="2 8" id="KW-0808">Transferase</keyword>
<dbReference type="CDD" id="cd05398">
    <property type="entry name" value="NT_ClassII-CCAase"/>
    <property type="match status" value="1"/>
</dbReference>
<evidence type="ECO:0000256" key="2">
    <source>
        <dbReference type="ARBA" id="ARBA00022679"/>
    </source>
</evidence>
<evidence type="ECO:0000256" key="4">
    <source>
        <dbReference type="ARBA" id="ARBA00022695"/>
    </source>
</evidence>
<keyword evidence="12" id="KW-1185">Reference proteome</keyword>
<keyword evidence="3" id="KW-0819">tRNA processing</keyword>
<name>A0A1Y5RTJ1_9RHOB</name>
<reference evidence="11 12" key="1">
    <citation type="submission" date="2017-03" db="EMBL/GenBank/DDBJ databases">
        <authorList>
            <person name="Afonso C.L."/>
            <person name="Miller P.J."/>
            <person name="Scott M.A."/>
            <person name="Spackman E."/>
            <person name="Goraichik I."/>
            <person name="Dimitrov K.M."/>
            <person name="Suarez D.L."/>
            <person name="Swayne D.E."/>
        </authorList>
    </citation>
    <scope>NUCLEOTIDE SEQUENCE [LARGE SCALE GENOMIC DNA]</scope>
    <source>
        <strain evidence="11 12">CECT 7680</strain>
    </source>
</reference>
<accession>A0A1Y5RTJ1</accession>
<organism evidence="11 12">
    <name type="scientific">Pseudoruegeria aquimaris</name>
    <dbReference type="NCBI Taxonomy" id="393663"/>
    <lineage>
        <taxon>Bacteria</taxon>
        <taxon>Pseudomonadati</taxon>
        <taxon>Pseudomonadota</taxon>
        <taxon>Alphaproteobacteria</taxon>
        <taxon>Rhodobacterales</taxon>
        <taxon>Roseobacteraceae</taxon>
        <taxon>Pseudoruegeria</taxon>
    </lineage>
</organism>
<feature type="domain" description="Poly A polymerase head" evidence="9">
    <location>
        <begin position="28"/>
        <end position="151"/>
    </location>
</feature>
<dbReference type="Proteomes" id="UP000193409">
    <property type="component" value="Unassembled WGS sequence"/>
</dbReference>
<dbReference type="GO" id="GO:0004810">
    <property type="term" value="F:CCA tRNA nucleotidyltransferase activity"/>
    <property type="evidence" value="ECO:0007669"/>
    <property type="project" value="UniProtKB-EC"/>
</dbReference>
<dbReference type="OrthoDB" id="9805698at2"/>
<dbReference type="Pfam" id="PF01743">
    <property type="entry name" value="PolyA_pol"/>
    <property type="match status" value="1"/>
</dbReference>
<evidence type="ECO:0000259" key="9">
    <source>
        <dbReference type="Pfam" id="PF01743"/>
    </source>
</evidence>
<feature type="domain" description="tRNA nucleotidyltransferase/poly(A) polymerase RNA and SrmB- binding" evidence="10">
    <location>
        <begin position="184"/>
        <end position="241"/>
    </location>
</feature>
<dbReference type="AlphaFoldDB" id="A0A1Y5RTJ1"/>
<dbReference type="GO" id="GO:0000049">
    <property type="term" value="F:tRNA binding"/>
    <property type="evidence" value="ECO:0007669"/>
    <property type="project" value="TreeGrafter"/>
</dbReference>
<dbReference type="EC" id="2.7.7.72" evidence="11"/>
<comment type="similarity">
    <text evidence="8">Belongs to the tRNA nucleotidyltransferase/poly(A) polymerase family.</text>
</comment>
<dbReference type="GO" id="GO:0046872">
    <property type="term" value="F:metal ion binding"/>
    <property type="evidence" value="ECO:0007669"/>
    <property type="project" value="UniProtKB-KW"/>
</dbReference>
<dbReference type="InterPro" id="IPR032828">
    <property type="entry name" value="PolyA_RNA-bd"/>
</dbReference>
<dbReference type="InterPro" id="IPR043519">
    <property type="entry name" value="NT_sf"/>
</dbReference>
<proteinExistence type="inferred from homology"/>
<dbReference type="GO" id="GO:0008033">
    <property type="term" value="P:tRNA processing"/>
    <property type="evidence" value="ECO:0007669"/>
    <property type="project" value="UniProtKB-KW"/>
</dbReference>
<dbReference type="SUPFAM" id="SSF81891">
    <property type="entry name" value="Poly A polymerase C-terminal region-like"/>
    <property type="match status" value="1"/>
</dbReference>
<dbReference type="Pfam" id="PF12627">
    <property type="entry name" value="PolyA_pol_RNAbd"/>
    <property type="match status" value="1"/>
</dbReference>
<dbReference type="GO" id="GO:0000166">
    <property type="term" value="F:nucleotide binding"/>
    <property type="evidence" value="ECO:0007669"/>
    <property type="project" value="UniProtKB-KW"/>
</dbReference>
<evidence type="ECO:0000259" key="10">
    <source>
        <dbReference type="Pfam" id="PF12627"/>
    </source>
</evidence>
<evidence type="ECO:0000256" key="5">
    <source>
        <dbReference type="ARBA" id="ARBA00022723"/>
    </source>
</evidence>
<keyword evidence="7" id="KW-0460">Magnesium</keyword>
<dbReference type="PANTHER" id="PTHR46173:SF1">
    <property type="entry name" value="CCA TRNA NUCLEOTIDYLTRANSFERASE 1, MITOCHONDRIAL"/>
    <property type="match status" value="1"/>
</dbReference>
<evidence type="ECO:0000256" key="3">
    <source>
        <dbReference type="ARBA" id="ARBA00022694"/>
    </source>
</evidence>
<evidence type="ECO:0000256" key="6">
    <source>
        <dbReference type="ARBA" id="ARBA00022741"/>
    </source>
</evidence>
<keyword evidence="4 11" id="KW-0548">Nucleotidyltransferase</keyword>
<evidence type="ECO:0000256" key="7">
    <source>
        <dbReference type="ARBA" id="ARBA00022842"/>
    </source>
</evidence>
<dbReference type="RefSeq" id="WP_085867608.1">
    <property type="nucleotide sequence ID" value="NZ_FWFQ01000005.1"/>
</dbReference>
<dbReference type="InterPro" id="IPR002646">
    <property type="entry name" value="PolA_pol_head_dom"/>
</dbReference>
<dbReference type="EMBL" id="FWFQ01000005">
    <property type="protein sequence ID" value="SLN24809.1"/>
    <property type="molecule type" value="Genomic_DNA"/>
</dbReference>
<keyword evidence="6" id="KW-0547">Nucleotide-binding</keyword>
<gene>
    <name evidence="11" type="primary">cca</name>
    <name evidence="11" type="ORF">PSA7680_01051</name>
</gene>
<protein>
    <submittedName>
        <fullName evidence="11">CCA-adding enzyme</fullName>
        <ecNumber evidence="11">2.7.7.72</ecNumber>
    </submittedName>
</protein>
<comment type="cofactor">
    <cofactor evidence="1">
        <name>Mg(2+)</name>
        <dbReference type="ChEBI" id="CHEBI:18420"/>
    </cofactor>
</comment>
<evidence type="ECO:0000313" key="12">
    <source>
        <dbReference type="Proteomes" id="UP000193409"/>
    </source>
</evidence>
<evidence type="ECO:0000256" key="1">
    <source>
        <dbReference type="ARBA" id="ARBA00001946"/>
    </source>
</evidence>
<dbReference type="Gene3D" id="3.30.460.10">
    <property type="entry name" value="Beta Polymerase, domain 2"/>
    <property type="match status" value="1"/>
</dbReference>
<dbReference type="Gene3D" id="1.10.3090.10">
    <property type="entry name" value="cca-adding enzyme, domain 2"/>
    <property type="match status" value="1"/>
</dbReference>
<dbReference type="InterPro" id="IPR050264">
    <property type="entry name" value="Bact_CCA-adding_enz_type3_sf"/>
</dbReference>
<dbReference type="PANTHER" id="PTHR46173">
    <property type="entry name" value="CCA TRNA NUCLEOTIDYLTRANSFERASE 1, MITOCHONDRIAL"/>
    <property type="match status" value="1"/>
</dbReference>
<evidence type="ECO:0000256" key="8">
    <source>
        <dbReference type="RuleBase" id="RU003953"/>
    </source>
</evidence>